<dbReference type="GO" id="GO:0015030">
    <property type="term" value="C:Cajal body"/>
    <property type="evidence" value="ECO:0007669"/>
    <property type="project" value="EnsemblMetazoa"/>
</dbReference>
<feature type="region of interest" description="Disordered" evidence="1">
    <location>
        <begin position="336"/>
        <end position="379"/>
    </location>
</feature>
<gene>
    <name evidence="3" type="primary">Dyak\GE23301</name>
    <name evidence="3" type="synonym">dyak_GLEANR_710</name>
    <name evidence="3" type="synonym">GE23301</name>
    <name evidence="3" type="ORF">Dyak_GE23301</name>
</gene>
<evidence type="ECO:0000259" key="2">
    <source>
        <dbReference type="Pfam" id="PF15862"/>
    </source>
</evidence>
<reference evidence="3 4" key="1">
    <citation type="journal article" date="2007" name="Nature">
        <title>Evolution of genes and genomes on the Drosophila phylogeny.</title>
        <authorList>
            <consortium name="Drosophila 12 Genomes Consortium"/>
            <person name="Clark A.G."/>
            <person name="Eisen M.B."/>
            <person name="Smith D.R."/>
            <person name="Bergman C.M."/>
            <person name="Oliver B."/>
            <person name="Markow T.A."/>
            <person name="Kaufman T.C."/>
            <person name="Kellis M."/>
            <person name="Gelbart W."/>
            <person name="Iyer V.N."/>
            <person name="Pollard D.A."/>
            <person name="Sackton T.B."/>
            <person name="Larracuente A.M."/>
            <person name="Singh N.D."/>
            <person name="Abad J.P."/>
            <person name="Abt D.N."/>
            <person name="Adryan B."/>
            <person name="Aguade M."/>
            <person name="Akashi H."/>
            <person name="Anderson W.W."/>
            <person name="Aquadro C.F."/>
            <person name="Ardell D.H."/>
            <person name="Arguello R."/>
            <person name="Artieri C.G."/>
            <person name="Barbash D.A."/>
            <person name="Barker D."/>
            <person name="Barsanti P."/>
            <person name="Batterham P."/>
            <person name="Batzoglou S."/>
            <person name="Begun D."/>
            <person name="Bhutkar A."/>
            <person name="Blanco E."/>
            <person name="Bosak S.A."/>
            <person name="Bradley R.K."/>
            <person name="Brand A.D."/>
            <person name="Brent M.R."/>
            <person name="Brooks A.N."/>
            <person name="Brown R.H."/>
            <person name="Butlin R.K."/>
            <person name="Caggese C."/>
            <person name="Calvi B.R."/>
            <person name="Bernardo de Carvalho A."/>
            <person name="Caspi A."/>
            <person name="Castrezana S."/>
            <person name="Celniker S.E."/>
            <person name="Chang J.L."/>
            <person name="Chapple C."/>
            <person name="Chatterji S."/>
            <person name="Chinwalla A."/>
            <person name="Civetta A."/>
            <person name="Clifton S.W."/>
            <person name="Comeron J.M."/>
            <person name="Costello J.C."/>
            <person name="Coyne J.A."/>
            <person name="Daub J."/>
            <person name="David R.G."/>
            <person name="Delcher A.L."/>
            <person name="Delehaunty K."/>
            <person name="Do C.B."/>
            <person name="Ebling H."/>
            <person name="Edwards K."/>
            <person name="Eickbush T."/>
            <person name="Evans J.D."/>
            <person name="Filipski A."/>
            <person name="Findeiss S."/>
            <person name="Freyhult E."/>
            <person name="Fulton L."/>
            <person name="Fulton R."/>
            <person name="Garcia A.C."/>
            <person name="Gardiner A."/>
            <person name="Garfield D.A."/>
            <person name="Garvin B.E."/>
            <person name="Gibson G."/>
            <person name="Gilbert D."/>
            <person name="Gnerre S."/>
            <person name="Godfrey J."/>
            <person name="Good R."/>
            <person name="Gotea V."/>
            <person name="Gravely B."/>
            <person name="Greenberg A.J."/>
            <person name="Griffiths-Jones S."/>
            <person name="Gross S."/>
            <person name="Guigo R."/>
            <person name="Gustafson E.A."/>
            <person name="Haerty W."/>
            <person name="Hahn M.W."/>
            <person name="Halligan D.L."/>
            <person name="Halpern A.L."/>
            <person name="Halter G.M."/>
            <person name="Han M.V."/>
            <person name="Heger A."/>
            <person name="Hillier L."/>
            <person name="Hinrichs A.S."/>
            <person name="Holmes I."/>
            <person name="Hoskins R.A."/>
            <person name="Hubisz M.J."/>
            <person name="Hultmark D."/>
            <person name="Huntley M.A."/>
            <person name="Jaffe D.B."/>
            <person name="Jagadeeshan S."/>
            <person name="Jeck W.R."/>
            <person name="Johnson J."/>
            <person name="Jones C.D."/>
            <person name="Jordan W.C."/>
            <person name="Karpen G.H."/>
            <person name="Kataoka E."/>
            <person name="Keightley P.D."/>
            <person name="Kheradpour P."/>
            <person name="Kirkness E.F."/>
            <person name="Koerich L.B."/>
            <person name="Kristiansen K."/>
            <person name="Kudrna D."/>
            <person name="Kulathinal R.J."/>
            <person name="Kumar S."/>
            <person name="Kwok R."/>
            <person name="Lander E."/>
            <person name="Langley C.H."/>
            <person name="Lapoint R."/>
            <person name="Lazzaro B.P."/>
            <person name="Lee S.J."/>
            <person name="Levesque L."/>
            <person name="Li R."/>
            <person name="Lin C.F."/>
            <person name="Lin M.F."/>
            <person name="Lindblad-Toh K."/>
            <person name="Llopart A."/>
            <person name="Long M."/>
            <person name="Low L."/>
            <person name="Lozovsky E."/>
            <person name="Lu J."/>
            <person name="Luo M."/>
            <person name="Machado C.A."/>
            <person name="Makalowski W."/>
            <person name="Marzo M."/>
            <person name="Matsuda M."/>
            <person name="Matzkin L."/>
            <person name="McAllister B."/>
            <person name="McBride C.S."/>
            <person name="McKernan B."/>
            <person name="McKernan K."/>
            <person name="Mendez-Lago M."/>
            <person name="Minx P."/>
            <person name="Mollenhauer M.U."/>
            <person name="Montooth K."/>
            <person name="Mount S.M."/>
            <person name="Mu X."/>
            <person name="Myers E."/>
            <person name="Negre B."/>
            <person name="Newfeld S."/>
            <person name="Nielsen R."/>
            <person name="Noor M.A."/>
            <person name="O'Grady P."/>
            <person name="Pachter L."/>
            <person name="Papaceit M."/>
            <person name="Parisi M.J."/>
            <person name="Parisi M."/>
            <person name="Parts L."/>
            <person name="Pedersen J.S."/>
            <person name="Pesole G."/>
            <person name="Phillippy A.M."/>
            <person name="Ponting C.P."/>
            <person name="Pop M."/>
            <person name="Porcelli D."/>
            <person name="Powell J.R."/>
            <person name="Prohaska S."/>
            <person name="Pruitt K."/>
            <person name="Puig M."/>
            <person name="Quesneville H."/>
            <person name="Ram K.R."/>
            <person name="Rand D."/>
            <person name="Rasmussen M.D."/>
            <person name="Reed L.K."/>
            <person name="Reenan R."/>
            <person name="Reily A."/>
            <person name="Remington K.A."/>
            <person name="Rieger T.T."/>
            <person name="Ritchie M.G."/>
            <person name="Robin C."/>
            <person name="Rogers Y.H."/>
            <person name="Rohde C."/>
            <person name="Rozas J."/>
            <person name="Rubenfield M.J."/>
            <person name="Ruiz A."/>
            <person name="Russo S."/>
            <person name="Salzberg S.L."/>
            <person name="Sanchez-Gracia A."/>
            <person name="Saranga D.J."/>
            <person name="Sato H."/>
            <person name="Schaeffer S.W."/>
            <person name="Schatz M.C."/>
            <person name="Schlenke T."/>
            <person name="Schwartz R."/>
            <person name="Segarra C."/>
            <person name="Singh R.S."/>
            <person name="Sirot L."/>
            <person name="Sirota M."/>
            <person name="Sisneros N.B."/>
            <person name="Smith C.D."/>
            <person name="Smith T.F."/>
            <person name="Spieth J."/>
            <person name="Stage D.E."/>
            <person name="Stark A."/>
            <person name="Stephan W."/>
            <person name="Strausberg R.L."/>
            <person name="Strempel S."/>
            <person name="Sturgill D."/>
            <person name="Sutton G."/>
            <person name="Sutton G.G."/>
            <person name="Tao W."/>
            <person name="Teichmann S."/>
            <person name="Tobari Y.N."/>
            <person name="Tomimura Y."/>
            <person name="Tsolas J.M."/>
            <person name="Valente V.L."/>
            <person name="Venter E."/>
            <person name="Venter J.C."/>
            <person name="Vicario S."/>
            <person name="Vieira F.G."/>
            <person name="Vilella A.J."/>
            <person name="Villasante A."/>
            <person name="Walenz B."/>
            <person name="Wang J."/>
            <person name="Wasserman M."/>
            <person name="Watts T."/>
            <person name="Wilson D."/>
            <person name="Wilson R.K."/>
            <person name="Wing R.A."/>
            <person name="Wolfner M.F."/>
            <person name="Wong A."/>
            <person name="Wong G.K."/>
            <person name="Wu C.I."/>
            <person name="Wu G."/>
            <person name="Yamamoto D."/>
            <person name="Yang H.P."/>
            <person name="Yang S.P."/>
            <person name="Yorke J.A."/>
            <person name="Yoshida K."/>
            <person name="Zdobnov E."/>
            <person name="Zhang P."/>
            <person name="Zhang Y."/>
            <person name="Zimin A.V."/>
            <person name="Baldwin J."/>
            <person name="Abdouelleil A."/>
            <person name="Abdulkadir J."/>
            <person name="Abebe A."/>
            <person name="Abera B."/>
            <person name="Abreu J."/>
            <person name="Acer S.C."/>
            <person name="Aftuck L."/>
            <person name="Alexander A."/>
            <person name="An P."/>
            <person name="Anderson E."/>
            <person name="Anderson S."/>
            <person name="Arachi H."/>
            <person name="Azer M."/>
            <person name="Bachantsang P."/>
            <person name="Barry A."/>
            <person name="Bayul T."/>
            <person name="Berlin A."/>
            <person name="Bessette D."/>
            <person name="Bloom T."/>
            <person name="Blye J."/>
            <person name="Boguslavskiy L."/>
            <person name="Bonnet C."/>
            <person name="Boukhgalter B."/>
            <person name="Bourzgui I."/>
            <person name="Brown A."/>
            <person name="Cahill P."/>
            <person name="Channer S."/>
            <person name="Cheshatsang Y."/>
            <person name="Chuda L."/>
            <person name="Citroen M."/>
            <person name="Collymore A."/>
            <person name="Cooke P."/>
            <person name="Costello M."/>
            <person name="D'Aco K."/>
            <person name="Daza R."/>
            <person name="De Haan G."/>
            <person name="DeGray S."/>
            <person name="DeMaso C."/>
            <person name="Dhargay N."/>
            <person name="Dooley K."/>
            <person name="Dooley E."/>
            <person name="Doricent M."/>
            <person name="Dorje P."/>
            <person name="Dorjee K."/>
            <person name="Dupes A."/>
            <person name="Elong R."/>
            <person name="Falk J."/>
            <person name="Farina A."/>
            <person name="Faro S."/>
            <person name="Ferguson D."/>
            <person name="Fisher S."/>
            <person name="Foley C.D."/>
            <person name="Franke A."/>
            <person name="Friedrich D."/>
            <person name="Gadbois L."/>
            <person name="Gearin G."/>
            <person name="Gearin C.R."/>
            <person name="Giannoukos G."/>
            <person name="Goode T."/>
            <person name="Graham J."/>
            <person name="Grandbois E."/>
            <person name="Grewal S."/>
            <person name="Gyaltsen K."/>
            <person name="Hafez N."/>
            <person name="Hagos B."/>
            <person name="Hall J."/>
            <person name="Henson C."/>
            <person name="Hollinger A."/>
            <person name="Honan T."/>
            <person name="Huard M.D."/>
            <person name="Hughes L."/>
            <person name="Hurhula B."/>
            <person name="Husby M.E."/>
            <person name="Kamat A."/>
            <person name="Kanga B."/>
            <person name="Kashin S."/>
            <person name="Khazanovich D."/>
            <person name="Kisner P."/>
            <person name="Lance K."/>
            <person name="Lara M."/>
            <person name="Lee W."/>
            <person name="Lennon N."/>
            <person name="Letendre F."/>
            <person name="LeVine R."/>
            <person name="Lipovsky A."/>
            <person name="Liu X."/>
            <person name="Liu J."/>
            <person name="Liu S."/>
            <person name="Lokyitsang T."/>
            <person name="Lokyitsang Y."/>
            <person name="Lubonja R."/>
            <person name="Lui A."/>
            <person name="MacDonald P."/>
            <person name="Magnisalis V."/>
            <person name="Maru K."/>
            <person name="Matthews C."/>
            <person name="McCusker W."/>
            <person name="McDonough S."/>
            <person name="Mehta T."/>
            <person name="Meldrim J."/>
            <person name="Meneus L."/>
            <person name="Mihai O."/>
            <person name="Mihalev A."/>
            <person name="Mihova T."/>
            <person name="Mittelman R."/>
            <person name="Mlenga V."/>
            <person name="Montmayeur A."/>
            <person name="Mulrain L."/>
            <person name="Navidi A."/>
            <person name="Naylor J."/>
            <person name="Negash T."/>
            <person name="Nguyen T."/>
            <person name="Nguyen N."/>
            <person name="Nicol R."/>
            <person name="Norbu C."/>
            <person name="Norbu N."/>
            <person name="Novod N."/>
            <person name="O'Neill B."/>
            <person name="Osman S."/>
            <person name="Markiewicz E."/>
            <person name="Oyono O.L."/>
            <person name="Patti C."/>
            <person name="Phunkhang P."/>
            <person name="Pierre F."/>
            <person name="Priest M."/>
            <person name="Raghuraman S."/>
            <person name="Rege F."/>
            <person name="Reyes R."/>
            <person name="Rise C."/>
            <person name="Rogov P."/>
            <person name="Ross K."/>
            <person name="Ryan E."/>
            <person name="Settipalli S."/>
            <person name="Shea T."/>
            <person name="Sherpa N."/>
            <person name="Shi L."/>
            <person name="Shih D."/>
            <person name="Sparrow T."/>
            <person name="Spaulding J."/>
            <person name="Stalker J."/>
            <person name="Stange-Thomann N."/>
            <person name="Stavropoulos S."/>
            <person name="Stone C."/>
            <person name="Strader C."/>
            <person name="Tesfaye S."/>
            <person name="Thomson T."/>
            <person name="Thoulutsang Y."/>
            <person name="Thoulutsang D."/>
            <person name="Topham K."/>
            <person name="Topping I."/>
            <person name="Tsamla T."/>
            <person name="Vassiliev H."/>
            <person name="Vo A."/>
            <person name="Wangchuk T."/>
            <person name="Wangdi T."/>
            <person name="Weiand M."/>
            <person name="Wilkinson J."/>
            <person name="Wilson A."/>
            <person name="Yadav S."/>
            <person name="Young G."/>
            <person name="Yu Q."/>
            <person name="Zembek L."/>
            <person name="Zhong D."/>
            <person name="Zimmer A."/>
            <person name="Zwirko Z."/>
            <person name="Jaffe D.B."/>
            <person name="Alvarez P."/>
            <person name="Brockman W."/>
            <person name="Butler J."/>
            <person name="Chin C."/>
            <person name="Gnerre S."/>
            <person name="Grabherr M."/>
            <person name="Kleber M."/>
            <person name="Mauceli E."/>
            <person name="MacCallum I."/>
        </authorList>
    </citation>
    <scope>NUCLEOTIDE SEQUENCE [LARGE SCALE GENOMIC DNA]</scope>
    <source>
        <strain evidence="4">Tai18E2 / Tucson 14021-0261.01</strain>
    </source>
</reference>
<dbReference type="Pfam" id="PF15862">
    <property type="entry name" value="Coilin_N"/>
    <property type="match status" value="1"/>
</dbReference>
<dbReference type="EMBL" id="CM000157">
    <property type="protein sequence ID" value="EDW89295.1"/>
    <property type="molecule type" value="Genomic_DNA"/>
</dbReference>
<dbReference type="Proteomes" id="UP000002282">
    <property type="component" value="Chromosome 2L"/>
</dbReference>
<dbReference type="OrthoDB" id="74813at2759"/>
<dbReference type="InterPro" id="IPR031722">
    <property type="entry name" value="Coilin_N"/>
</dbReference>
<feature type="region of interest" description="Disordered" evidence="1">
    <location>
        <begin position="93"/>
        <end position="272"/>
    </location>
</feature>
<evidence type="ECO:0000256" key="1">
    <source>
        <dbReference type="SAM" id="MobiDB-lite"/>
    </source>
</evidence>
<dbReference type="GO" id="GO:0140693">
    <property type="term" value="F:molecular condensate scaffold activity"/>
    <property type="evidence" value="ECO:0007669"/>
    <property type="project" value="EnsemblMetazoa"/>
</dbReference>
<reference evidence="3 4" key="2">
    <citation type="journal article" date="2007" name="PLoS Biol.">
        <title>Principles of genome evolution in the Drosophila melanogaster species group.</title>
        <authorList>
            <person name="Ranz J.M."/>
            <person name="Maurin D."/>
            <person name="Chan Y.S."/>
            <person name="von Grotthuss M."/>
            <person name="Hillier L.W."/>
            <person name="Roote J."/>
            <person name="Ashburner M."/>
            <person name="Bergman C.M."/>
        </authorList>
    </citation>
    <scope>NUCLEOTIDE SEQUENCE [LARGE SCALE GENOMIC DNA]</scope>
    <source>
        <strain evidence="4">Tai18E2 / Tucson 14021-0261.01</strain>
    </source>
</reference>
<feature type="domain" description="Coilin N-terminal" evidence="2">
    <location>
        <begin position="8"/>
        <end position="124"/>
    </location>
</feature>
<dbReference type="PhylomeDB" id="B4P294"/>
<keyword evidence="4" id="KW-1185">Reference proteome</keyword>
<accession>B4P294</accession>
<dbReference type="OMA" id="IKDVQDH"/>
<proteinExistence type="predicted"/>
<dbReference type="GO" id="GO:0030576">
    <property type="term" value="P:Cajal body organization"/>
    <property type="evidence" value="ECO:0007669"/>
    <property type="project" value="EnsemblMetazoa"/>
</dbReference>
<evidence type="ECO:0000313" key="3">
    <source>
        <dbReference type="EMBL" id="EDW89295.1"/>
    </source>
</evidence>
<sequence length="624" mass="69371">MRHSSMKVDLSNFFKDERRYSLVFIDAEWQNIKDLQDHIQNLFSLKDISLLTTDGCFLPPRESIKVLKAAEGLKAFRLASCDNETFLSPAPVKCSKKRKNRSADEQVHLSASTPLRPSKRSKNHNNADWVEIAAEPSCVRTDEMEGEAPESSVQSKRLKNKSTAKAHETKTEVSNMSVTIVAENKESFPQTQKLSRSTKRPKLPGGTDQEENEPDPESISQCPLKEGKVSESKNQTKAPNILSEKSGAVTLQEDKTQEEQQENAQQKAVDQIEKGPKISASLPLISFRSPLLEMSCNVPRIFQFATRTKEVEILENIKLKPINARFLPQKEAKIDDSAKQVSSNGKDSTLEIESDTVRDKESPNVQDKETVSKDTTKADATISEDIIETSKTLRETTTGVESACPDNSTEPETTLLSEAEATNPLEITDSELLLQNNTTMEETSKAETILPHDANASLIKIKVDSEDVKLPPVRICAEQLVSDSDDDVMVVDDSNMDVSDSDSEIEPVPVVEDRRSIDIIKDLMRSATPLTGLPTRGDTVLFKLLKIKGNANSGTTDFIAGNCTYVNRRTKIVTVETITYPPEIGRIMTQYYMSGMDESFEDVRTLSIHLKDMNEAKIVVATID</sequence>
<dbReference type="eggNOG" id="ENOG502SF1H">
    <property type="taxonomic scope" value="Eukaryota"/>
</dbReference>
<dbReference type="AlphaFoldDB" id="B4P294"/>
<dbReference type="GO" id="GO:0035363">
    <property type="term" value="C:histone locus body"/>
    <property type="evidence" value="ECO:0007669"/>
    <property type="project" value="EnsemblMetazoa"/>
</dbReference>
<feature type="compositionally biased region" description="Basic and acidic residues" evidence="1">
    <location>
        <begin position="355"/>
        <end position="377"/>
    </location>
</feature>
<evidence type="ECO:0000313" key="4">
    <source>
        <dbReference type="Proteomes" id="UP000002282"/>
    </source>
</evidence>
<dbReference type="GO" id="GO:0140694">
    <property type="term" value="P:membraneless organelle assembly"/>
    <property type="evidence" value="ECO:0007669"/>
    <property type="project" value="EnsemblMetazoa"/>
</dbReference>
<dbReference type="HOGENOM" id="CLU_039345_0_0_1"/>
<dbReference type="KEGG" id="dya:Dyak_GE23301"/>
<protein>
    <recommendedName>
        <fullName evidence="2">Coilin N-terminal domain-containing protein</fullName>
    </recommendedName>
</protein>
<organism evidence="3 4">
    <name type="scientific">Drosophila yakuba</name>
    <name type="common">Fruit fly</name>
    <dbReference type="NCBI Taxonomy" id="7245"/>
    <lineage>
        <taxon>Eukaryota</taxon>
        <taxon>Metazoa</taxon>
        <taxon>Ecdysozoa</taxon>
        <taxon>Arthropoda</taxon>
        <taxon>Hexapoda</taxon>
        <taxon>Insecta</taxon>
        <taxon>Pterygota</taxon>
        <taxon>Neoptera</taxon>
        <taxon>Endopterygota</taxon>
        <taxon>Diptera</taxon>
        <taxon>Brachycera</taxon>
        <taxon>Muscomorpha</taxon>
        <taxon>Ephydroidea</taxon>
        <taxon>Drosophilidae</taxon>
        <taxon>Drosophila</taxon>
        <taxon>Sophophora</taxon>
    </lineage>
</organism>
<name>B4P294_DROYA</name>